<comment type="caution">
    <text evidence="4">The sequence shown here is derived from an EMBL/GenBank/DDBJ whole genome shotgun (WGS) entry which is preliminary data.</text>
</comment>
<sequence length="238" mass="26268">MAPASPCGTRRLFALLGPTDALASCADRPVEVVLRHLRRRAGRLLIRESHHGMMRPMAGRDREAGRRAVDELVVRTGRKDDLPELVRIYNHYVTHSIITFDTQPVTVESRLQWFERFSDTGPHQLFVATTGDRVLGCASSSPYRTHPAFDETVELGIYVDPDARAAGIGSALYRTLIETLCAQPVHVALAGIALPNDASVALHRKFGFTDVGTFDEYATKNGGYISSVWMQLRLPPSG</sequence>
<protein>
    <recommendedName>
        <fullName evidence="3">N-acetyltransferase domain-containing protein</fullName>
    </recommendedName>
</protein>
<organism evidence="4 5">
    <name type="scientific">Streptomyces synnematoformans</name>
    <dbReference type="NCBI Taxonomy" id="415721"/>
    <lineage>
        <taxon>Bacteria</taxon>
        <taxon>Bacillati</taxon>
        <taxon>Actinomycetota</taxon>
        <taxon>Actinomycetes</taxon>
        <taxon>Kitasatosporales</taxon>
        <taxon>Streptomycetaceae</taxon>
        <taxon>Streptomyces</taxon>
    </lineage>
</organism>
<dbReference type="InterPro" id="IPR016181">
    <property type="entry name" value="Acyl_CoA_acyltransferase"/>
</dbReference>
<proteinExistence type="predicted"/>
<dbReference type="Proteomes" id="UP001500443">
    <property type="component" value="Unassembled WGS sequence"/>
</dbReference>
<evidence type="ECO:0000313" key="4">
    <source>
        <dbReference type="EMBL" id="GAA2131796.1"/>
    </source>
</evidence>
<dbReference type="EMBL" id="BAAAPF010000140">
    <property type="protein sequence ID" value="GAA2131796.1"/>
    <property type="molecule type" value="Genomic_DNA"/>
</dbReference>
<dbReference type="Pfam" id="PF00583">
    <property type="entry name" value="Acetyltransf_1"/>
    <property type="match status" value="1"/>
</dbReference>
<name>A0ABN2YSS2_9ACTN</name>
<keyword evidence="5" id="KW-1185">Reference proteome</keyword>
<dbReference type="PROSITE" id="PS51186">
    <property type="entry name" value="GNAT"/>
    <property type="match status" value="1"/>
</dbReference>
<dbReference type="InterPro" id="IPR000182">
    <property type="entry name" value="GNAT_dom"/>
</dbReference>
<dbReference type="PANTHER" id="PTHR43072:SF23">
    <property type="entry name" value="UPF0039 PROTEIN C11D3.02C"/>
    <property type="match status" value="1"/>
</dbReference>
<evidence type="ECO:0000256" key="2">
    <source>
        <dbReference type="ARBA" id="ARBA00023315"/>
    </source>
</evidence>
<accession>A0ABN2YSS2</accession>
<evidence type="ECO:0000256" key="1">
    <source>
        <dbReference type="ARBA" id="ARBA00022679"/>
    </source>
</evidence>
<feature type="domain" description="N-acetyltransferase" evidence="3">
    <location>
        <begin position="72"/>
        <end position="235"/>
    </location>
</feature>
<keyword evidence="2" id="KW-0012">Acyltransferase</keyword>
<evidence type="ECO:0000259" key="3">
    <source>
        <dbReference type="PROSITE" id="PS51186"/>
    </source>
</evidence>
<dbReference type="Gene3D" id="3.40.630.30">
    <property type="match status" value="1"/>
</dbReference>
<dbReference type="PANTHER" id="PTHR43072">
    <property type="entry name" value="N-ACETYLTRANSFERASE"/>
    <property type="match status" value="1"/>
</dbReference>
<reference evidence="4 5" key="1">
    <citation type="journal article" date="2019" name="Int. J. Syst. Evol. Microbiol.">
        <title>The Global Catalogue of Microorganisms (GCM) 10K type strain sequencing project: providing services to taxonomists for standard genome sequencing and annotation.</title>
        <authorList>
            <consortium name="The Broad Institute Genomics Platform"/>
            <consortium name="The Broad Institute Genome Sequencing Center for Infectious Disease"/>
            <person name="Wu L."/>
            <person name="Ma J."/>
        </authorList>
    </citation>
    <scope>NUCLEOTIDE SEQUENCE [LARGE SCALE GENOMIC DNA]</scope>
    <source>
        <strain evidence="4 5">JCM 15481</strain>
    </source>
</reference>
<gene>
    <name evidence="4" type="ORF">GCM10009802_40060</name>
</gene>
<keyword evidence="1" id="KW-0808">Transferase</keyword>
<evidence type="ECO:0000313" key="5">
    <source>
        <dbReference type="Proteomes" id="UP001500443"/>
    </source>
</evidence>
<dbReference type="SUPFAM" id="SSF55729">
    <property type="entry name" value="Acyl-CoA N-acyltransferases (Nat)"/>
    <property type="match status" value="1"/>
</dbReference>
<dbReference type="CDD" id="cd04301">
    <property type="entry name" value="NAT_SF"/>
    <property type="match status" value="1"/>
</dbReference>